<protein>
    <submittedName>
        <fullName evidence="2">Uncharacterized protein</fullName>
    </submittedName>
</protein>
<dbReference type="PANTHER" id="PTHR21310">
    <property type="entry name" value="AMINOGLYCOSIDE PHOSPHOTRANSFERASE-RELATED-RELATED"/>
    <property type="match status" value="1"/>
</dbReference>
<feature type="region of interest" description="Disordered" evidence="1">
    <location>
        <begin position="82"/>
        <end position="101"/>
    </location>
</feature>
<dbReference type="AlphaFoldDB" id="A0A4S8MIH6"/>
<accession>A0A4S8MIH6</accession>
<keyword evidence="3" id="KW-1185">Reference proteome</keyword>
<evidence type="ECO:0000313" key="2">
    <source>
        <dbReference type="EMBL" id="THV02535.1"/>
    </source>
</evidence>
<dbReference type="OrthoDB" id="10003767at2759"/>
<name>A0A4S8MIH6_DENBC</name>
<reference evidence="2 3" key="1">
    <citation type="journal article" date="2019" name="Nat. Ecol. Evol.">
        <title>Megaphylogeny resolves global patterns of mushroom evolution.</title>
        <authorList>
            <person name="Varga T."/>
            <person name="Krizsan K."/>
            <person name="Foldi C."/>
            <person name="Dima B."/>
            <person name="Sanchez-Garcia M."/>
            <person name="Sanchez-Ramirez S."/>
            <person name="Szollosi G.J."/>
            <person name="Szarkandi J.G."/>
            <person name="Papp V."/>
            <person name="Albert L."/>
            <person name="Andreopoulos W."/>
            <person name="Angelini C."/>
            <person name="Antonin V."/>
            <person name="Barry K.W."/>
            <person name="Bougher N.L."/>
            <person name="Buchanan P."/>
            <person name="Buyck B."/>
            <person name="Bense V."/>
            <person name="Catcheside P."/>
            <person name="Chovatia M."/>
            <person name="Cooper J."/>
            <person name="Damon W."/>
            <person name="Desjardin D."/>
            <person name="Finy P."/>
            <person name="Geml J."/>
            <person name="Haridas S."/>
            <person name="Hughes K."/>
            <person name="Justo A."/>
            <person name="Karasinski D."/>
            <person name="Kautmanova I."/>
            <person name="Kiss B."/>
            <person name="Kocsube S."/>
            <person name="Kotiranta H."/>
            <person name="LaButti K.M."/>
            <person name="Lechner B.E."/>
            <person name="Liimatainen K."/>
            <person name="Lipzen A."/>
            <person name="Lukacs Z."/>
            <person name="Mihaltcheva S."/>
            <person name="Morgado L.N."/>
            <person name="Niskanen T."/>
            <person name="Noordeloos M.E."/>
            <person name="Ohm R.A."/>
            <person name="Ortiz-Santana B."/>
            <person name="Ovrebo C."/>
            <person name="Racz N."/>
            <person name="Riley R."/>
            <person name="Savchenko A."/>
            <person name="Shiryaev A."/>
            <person name="Soop K."/>
            <person name="Spirin V."/>
            <person name="Szebenyi C."/>
            <person name="Tomsovsky M."/>
            <person name="Tulloss R.E."/>
            <person name="Uehling J."/>
            <person name="Grigoriev I.V."/>
            <person name="Vagvolgyi C."/>
            <person name="Papp T."/>
            <person name="Martin F.M."/>
            <person name="Miettinen O."/>
            <person name="Hibbett D.S."/>
            <person name="Nagy L.G."/>
        </authorList>
    </citation>
    <scope>NUCLEOTIDE SEQUENCE [LARGE SCALE GENOMIC DNA]</scope>
    <source>
        <strain evidence="2 3">CBS 962.96</strain>
    </source>
</reference>
<sequence>MDQDRSGKERFKTARFPYPQITSTDWRVSCAAWNIPSESEILIEHFEREGWTTLDNIQSMLLGFDTTALVWVAADTLGLLPGKEKQKDPMTSHSPLYSSSPQVRLHSTGAFNQVYVITFPSATTSATGQSSSLQVVARLPKLDQSLIPPNKLESVVATMTFSRNCRELPVPKVLTWNPYYDVERNPVLRPYILMEFVPGISLLSHWIQLCSQPSGEREKTKEIILNAVAALHVRLSEPLPSFSGDRSMLGSIYFDWEQAAQGNLDLRNPNSYCIGALAHGYGPLKKRRYDAISLEPVGPAEDLPKLWRMCVCNELQMVSRTGVDILDGSPCRDASIDRLKGQAESGLPSNLGLIHELGIGMERWVDHCPLPSKPSLLSPCFVMDDWAFRNIIVDPSTSTLCSIVDWDDAYILPFILSGNYPEDLCPTYVDKGDDHSARWDFLPEDENLLVMPFPLPDMLRPNENMDQSRKMESHEHVLDWVQMNERIECTIWRRIYREKLAALDSRFLFSVAIQGTEEAQDLDGFWEIRQEPMKVQKLLLYGWQEWIEYRLLIEKDIKCDS</sequence>
<feature type="compositionally biased region" description="Polar residues" evidence="1">
    <location>
        <begin position="91"/>
        <end position="101"/>
    </location>
</feature>
<evidence type="ECO:0000256" key="1">
    <source>
        <dbReference type="SAM" id="MobiDB-lite"/>
    </source>
</evidence>
<dbReference type="InterPro" id="IPR011009">
    <property type="entry name" value="Kinase-like_dom_sf"/>
</dbReference>
<dbReference type="Proteomes" id="UP000297245">
    <property type="component" value="Unassembled WGS sequence"/>
</dbReference>
<proteinExistence type="predicted"/>
<gene>
    <name evidence="2" type="ORF">K435DRAFT_852774</name>
</gene>
<dbReference type="PANTHER" id="PTHR21310:SF15">
    <property type="entry name" value="AMINOGLYCOSIDE PHOSPHOTRANSFERASE DOMAIN-CONTAINING PROTEIN"/>
    <property type="match status" value="1"/>
</dbReference>
<organism evidence="2 3">
    <name type="scientific">Dendrothele bispora (strain CBS 962.96)</name>
    <dbReference type="NCBI Taxonomy" id="1314807"/>
    <lineage>
        <taxon>Eukaryota</taxon>
        <taxon>Fungi</taxon>
        <taxon>Dikarya</taxon>
        <taxon>Basidiomycota</taxon>
        <taxon>Agaricomycotina</taxon>
        <taxon>Agaricomycetes</taxon>
        <taxon>Agaricomycetidae</taxon>
        <taxon>Agaricales</taxon>
        <taxon>Agaricales incertae sedis</taxon>
        <taxon>Dendrothele</taxon>
    </lineage>
</organism>
<evidence type="ECO:0000313" key="3">
    <source>
        <dbReference type="Proteomes" id="UP000297245"/>
    </source>
</evidence>
<dbReference type="InterPro" id="IPR051678">
    <property type="entry name" value="AGP_Transferase"/>
</dbReference>
<dbReference type="EMBL" id="ML179076">
    <property type="protein sequence ID" value="THV02535.1"/>
    <property type="molecule type" value="Genomic_DNA"/>
</dbReference>
<dbReference type="SUPFAM" id="SSF56112">
    <property type="entry name" value="Protein kinase-like (PK-like)"/>
    <property type="match status" value="1"/>
</dbReference>